<reference evidence="2 3" key="1">
    <citation type="journal article" date="2018" name="Evol. Lett.">
        <title>Horizontal gene cluster transfer increased hallucinogenic mushroom diversity.</title>
        <authorList>
            <person name="Reynolds H.T."/>
            <person name="Vijayakumar V."/>
            <person name="Gluck-Thaler E."/>
            <person name="Korotkin H.B."/>
            <person name="Matheny P.B."/>
            <person name="Slot J.C."/>
        </authorList>
    </citation>
    <scope>NUCLEOTIDE SEQUENCE [LARGE SCALE GENOMIC DNA]</scope>
    <source>
        <strain evidence="2 3">2631</strain>
    </source>
</reference>
<feature type="domain" description="DUF6699" evidence="1">
    <location>
        <begin position="26"/>
        <end position="156"/>
    </location>
</feature>
<evidence type="ECO:0000259" key="1">
    <source>
        <dbReference type="Pfam" id="PF20415"/>
    </source>
</evidence>
<name>A0A409XNH6_PSICY</name>
<protein>
    <recommendedName>
        <fullName evidence="1">DUF6699 domain-containing protein</fullName>
    </recommendedName>
</protein>
<dbReference type="InterPro" id="IPR046522">
    <property type="entry name" value="DUF6699"/>
</dbReference>
<accession>A0A409XNH6</accession>
<dbReference type="InParanoid" id="A0A409XNH6"/>
<gene>
    <name evidence="2" type="ORF">CVT25_008569</name>
</gene>
<dbReference type="AlphaFoldDB" id="A0A409XNH6"/>
<dbReference type="OrthoDB" id="3144234at2759"/>
<dbReference type="Proteomes" id="UP000283269">
    <property type="component" value="Unassembled WGS sequence"/>
</dbReference>
<comment type="caution">
    <text evidence="2">The sequence shown here is derived from an EMBL/GenBank/DDBJ whole genome shotgun (WGS) entry which is preliminary data.</text>
</comment>
<dbReference type="STRING" id="93625.A0A409XNH6"/>
<dbReference type="Pfam" id="PF20415">
    <property type="entry name" value="DUF6699"/>
    <property type="match status" value="1"/>
</dbReference>
<keyword evidence="3" id="KW-1185">Reference proteome</keyword>
<sequence>MADFTTHALLSYSQHPDASDQPQPTIWDIREPSQYARYPSKPEHPLSDYDLSQPATNPPTSTLHIVCEFFPGYWPIKIRRPNGVTVGDVLEEIHSTLIRRISLSEWEALSEKQQGKITAVFEHRCDRAPDRAVCRSHGVIRMDCLLEHTWFAGLSVSFEMDTTCIMTLRRERQKP</sequence>
<organism evidence="2 3">
    <name type="scientific">Psilocybe cyanescens</name>
    <dbReference type="NCBI Taxonomy" id="93625"/>
    <lineage>
        <taxon>Eukaryota</taxon>
        <taxon>Fungi</taxon>
        <taxon>Dikarya</taxon>
        <taxon>Basidiomycota</taxon>
        <taxon>Agaricomycotina</taxon>
        <taxon>Agaricomycetes</taxon>
        <taxon>Agaricomycetidae</taxon>
        <taxon>Agaricales</taxon>
        <taxon>Agaricineae</taxon>
        <taxon>Strophariaceae</taxon>
        <taxon>Psilocybe</taxon>
    </lineage>
</organism>
<proteinExistence type="predicted"/>
<dbReference type="EMBL" id="NHYD01001071">
    <property type="protein sequence ID" value="PPQ92260.1"/>
    <property type="molecule type" value="Genomic_DNA"/>
</dbReference>
<evidence type="ECO:0000313" key="3">
    <source>
        <dbReference type="Proteomes" id="UP000283269"/>
    </source>
</evidence>
<evidence type="ECO:0000313" key="2">
    <source>
        <dbReference type="EMBL" id="PPQ92260.1"/>
    </source>
</evidence>